<evidence type="ECO:0000313" key="4">
    <source>
        <dbReference type="Proteomes" id="UP000663853"/>
    </source>
</evidence>
<evidence type="ECO:0008006" key="5">
    <source>
        <dbReference type="Google" id="ProtNLM"/>
    </source>
</evidence>
<gene>
    <name evidence="3" type="ORF">RDB_LOCUS81294</name>
</gene>
<dbReference type="InterPro" id="IPR002213">
    <property type="entry name" value="UDP_glucos_trans"/>
</dbReference>
<evidence type="ECO:0000256" key="2">
    <source>
        <dbReference type="ARBA" id="ARBA00022679"/>
    </source>
</evidence>
<dbReference type="GO" id="GO:0035251">
    <property type="term" value="F:UDP-glucosyltransferase activity"/>
    <property type="evidence" value="ECO:0007669"/>
    <property type="project" value="TreeGrafter"/>
</dbReference>
<evidence type="ECO:0000256" key="1">
    <source>
        <dbReference type="ARBA" id="ARBA00009995"/>
    </source>
</evidence>
<dbReference type="Pfam" id="PF00201">
    <property type="entry name" value="UDPGT"/>
    <property type="match status" value="1"/>
</dbReference>
<sequence length="510" mass="56319">MSDASLKHVVFVPAPSWGHLRPAIKTSLRMVEKFQDLFISLFVYDSEVAKVTKYLNSQSSTYSIRIKVVTASGNEATPTVPPANPVEIIGHLEKYFKSWITRELQETTISQVEDRSINKPSWIIEDLFNGGVSLACKDTHRLPIVSWWTTTAASLIRQVLCIAATASPLIGVLANKRGDISFAEAGEIYLKELSNRLVCIPGIPAYHEWELATQYFPFMPPLVARMIRRRENMIKHVDAIACCTTFEMEPISATALSTALSKPITSFFIGPAVDLVLPYQPDLESPVTQFLDRAYSEKGNHSVVYAAFGTAFFPLPSSMPHLVTILDEIPKHGFRFIFALPAARAKQLDQSWMNAHIQAGNAIFPEWTNQTEVLDHPAIHYFLSHGGWSSSTEALVRGVPMILWPFVSDQPSNSVQIATVHDCGFELLQVRTGPAKSTAYQNGMEVEIVGTDDSVHEEMKRILELSKGSKGAHQRMNAKLLGRVIGDSLAPGGSGDIGLEKFGKALGLVR</sequence>
<dbReference type="SUPFAM" id="SSF53756">
    <property type="entry name" value="UDP-Glycosyltransferase/glycogen phosphorylase"/>
    <property type="match status" value="1"/>
</dbReference>
<dbReference type="PANTHER" id="PTHR48047:SF215">
    <property type="entry name" value="GLYCOSYLTRANSFERASE"/>
    <property type="match status" value="1"/>
</dbReference>
<name>A0A8H3C901_9AGAM</name>
<organism evidence="3 4">
    <name type="scientific">Rhizoctonia solani</name>
    <dbReference type="NCBI Taxonomy" id="456999"/>
    <lineage>
        <taxon>Eukaryota</taxon>
        <taxon>Fungi</taxon>
        <taxon>Dikarya</taxon>
        <taxon>Basidiomycota</taxon>
        <taxon>Agaricomycotina</taxon>
        <taxon>Agaricomycetes</taxon>
        <taxon>Cantharellales</taxon>
        <taxon>Ceratobasidiaceae</taxon>
        <taxon>Rhizoctonia</taxon>
    </lineage>
</organism>
<dbReference type="Gene3D" id="3.40.50.2000">
    <property type="entry name" value="Glycogen Phosphorylase B"/>
    <property type="match status" value="2"/>
</dbReference>
<comment type="similarity">
    <text evidence="1">Belongs to the UDP-glycosyltransferase family.</text>
</comment>
<dbReference type="EMBL" id="CAJMXA010002118">
    <property type="protein sequence ID" value="CAE6476124.1"/>
    <property type="molecule type" value="Genomic_DNA"/>
</dbReference>
<reference evidence="3" key="1">
    <citation type="submission" date="2021-01" db="EMBL/GenBank/DDBJ databases">
        <authorList>
            <person name="Kaushik A."/>
        </authorList>
    </citation>
    <scope>NUCLEOTIDE SEQUENCE</scope>
    <source>
        <strain evidence="3">AG6-10EEA</strain>
    </source>
</reference>
<evidence type="ECO:0000313" key="3">
    <source>
        <dbReference type="EMBL" id="CAE6476124.1"/>
    </source>
</evidence>
<dbReference type="Proteomes" id="UP000663853">
    <property type="component" value="Unassembled WGS sequence"/>
</dbReference>
<protein>
    <recommendedName>
        <fullName evidence="5">UDP-glycosyltransferase 74C1</fullName>
    </recommendedName>
</protein>
<proteinExistence type="inferred from homology"/>
<dbReference type="PANTHER" id="PTHR48047">
    <property type="entry name" value="GLYCOSYLTRANSFERASE"/>
    <property type="match status" value="1"/>
</dbReference>
<accession>A0A8H3C901</accession>
<keyword evidence="2" id="KW-0808">Transferase</keyword>
<comment type="caution">
    <text evidence="3">The sequence shown here is derived from an EMBL/GenBank/DDBJ whole genome shotgun (WGS) entry which is preliminary data.</text>
</comment>
<dbReference type="AlphaFoldDB" id="A0A8H3C901"/>